<keyword evidence="3" id="KW-1185">Reference proteome</keyword>
<keyword evidence="2" id="KW-0378">Hydrolase</keyword>
<dbReference type="Proteomes" id="UP000669179">
    <property type="component" value="Unassembled WGS sequence"/>
</dbReference>
<name>A0A939PJR9_9ACTN</name>
<dbReference type="AlphaFoldDB" id="A0A939PJR9"/>
<protein>
    <submittedName>
        <fullName evidence="2">Alpha/beta hydrolase</fullName>
    </submittedName>
</protein>
<dbReference type="PANTHER" id="PTHR43194:SF5">
    <property type="entry name" value="PIMELOYL-[ACYL-CARRIER PROTEIN] METHYL ESTER ESTERASE"/>
    <property type="match status" value="1"/>
</dbReference>
<dbReference type="EMBL" id="JAGEOJ010000021">
    <property type="protein sequence ID" value="MBO2453587.1"/>
    <property type="molecule type" value="Genomic_DNA"/>
</dbReference>
<gene>
    <name evidence="2" type="ORF">J4573_41310</name>
</gene>
<dbReference type="InterPro" id="IPR000073">
    <property type="entry name" value="AB_hydrolase_1"/>
</dbReference>
<comment type="caution">
    <text evidence="2">The sequence shown here is derived from an EMBL/GenBank/DDBJ whole genome shotgun (WGS) entry which is preliminary data.</text>
</comment>
<dbReference type="RefSeq" id="WP_208261603.1">
    <property type="nucleotide sequence ID" value="NZ_JAGEOJ010000021.1"/>
</dbReference>
<accession>A0A939PJR9</accession>
<organism evidence="2 3">
    <name type="scientific">Actinomadura barringtoniae</name>
    <dbReference type="NCBI Taxonomy" id="1427535"/>
    <lineage>
        <taxon>Bacteria</taxon>
        <taxon>Bacillati</taxon>
        <taxon>Actinomycetota</taxon>
        <taxon>Actinomycetes</taxon>
        <taxon>Streptosporangiales</taxon>
        <taxon>Thermomonosporaceae</taxon>
        <taxon>Actinomadura</taxon>
    </lineage>
</organism>
<dbReference type="GO" id="GO:0016787">
    <property type="term" value="F:hydrolase activity"/>
    <property type="evidence" value="ECO:0007669"/>
    <property type="project" value="UniProtKB-KW"/>
</dbReference>
<evidence type="ECO:0000313" key="2">
    <source>
        <dbReference type="EMBL" id="MBO2453587.1"/>
    </source>
</evidence>
<evidence type="ECO:0000259" key="1">
    <source>
        <dbReference type="Pfam" id="PF00561"/>
    </source>
</evidence>
<evidence type="ECO:0000313" key="3">
    <source>
        <dbReference type="Proteomes" id="UP000669179"/>
    </source>
</evidence>
<dbReference type="Gene3D" id="3.40.50.1820">
    <property type="entry name" value="alpha/beta hydrolase"/>
    <property type="match status" value="1"/>
</dbReference>
<sequence>MPTITVENAQVKYRTEGTGPGLVLVHGVGPGAMVWDRTYDDFADRSTVILPDLSGSDPVEDDGADLTVGMLAAQVAAVIEDSGKAPVDLLGYSLGSSVAVAVAATRPELVRRLILVAGFSHPDDQYLRNVMTLWLNLRGDADSFGRLAAVTAYSRGFLNSIGSEGVEAANSFMQPVPGRLRQVDLCLRVDVRDLLPRVQAETLVIGTALDALIPVEYSREIHAAIPGSAYAEVDCGHVIGLEKPEEFRKLVRDFIHR</sequence>
<dbReference type="PRINTS" id="PR00111">
    <property type="entry name" value="ABHYDROLASE"/>
</dbReference>
<dbReference type="Pfam" id="PF00561">
    <property type="entry name" value="Abhydrolase_1"/>
    <property type="match status" value="1"/>
</dbReference>
<dbReference type="PANTHER" id="PTHR43194">
    <property type="entry name" value="HYDROLASE ALPHA/BETA FOLD FAMILY"/>
    <property type="match status" value="1"/>
</dbReference>
<feature type="domain" description="AB hydrolase-1" evidence="1">
    <location>
        <begin position="22"/>
        <end position="244"/>
    </location>
</feature>
<dbReference type="InterPro" id="IPR050228">
    <property type="entry name" value="Carboxylesterase_BioH"/>
</dbReference>
<proteinExistence type="predicted"/>
<dbReference type="InterPro" id="IPR029058">
    <property type="entry name" value="AB_hydrolase_fold"/>
</dbReference>
<dbReference type="SUPFAM" id="SSF53474">
    <property type="entry name" value="alpha/beta-Hydrolases"/>
    <property type="match status" value="1"/>
</dbReference>
<reference evidence="2" key="1">
    <citation type="submission" date="2021-03" db="EMBL/GenBank/DDBJ databases">
        <authorList>
            <person name="Kanchanasin P."/>
            <person name="Saeng-In P."/>
            <person name="Phongsopitanun W."/>
            <person name="Yuki M."/>
            <person name="Kudo T."/>
            <person name="Ohkuma M."/>
            <person name="Tanasupawat S."/>
        </authorList>
    </citation>
    <scope>NUCLEOTIDE SEQUENCE</scope>
    <source>
        <strain evidence="2">GKU 128</strain>
    </source>
</reference>